<gene>
    <name evidence="3" type="ORF">A5685_05200</name>
</gene>
<name>A0A1A2S4V6_9MYCO</name>
<evidence type="ECO:0000313" key="3">
    <source>
        <dbReference type="EMBL" id="OBH58777.1"/>
    </source>
</evidence>
<dbReference type="SUPFAM" id="SSF56349">
    <property type="entry name" value="DNA breaking-rejoining enzymes"/>
    <property type="match status" value="1"/>
</dbReference>
<proteinExistence type="predicted"/>
<sequence>MAARRNPTRVNSAPGATNRDGGWMSLANLRRALRTALPDELRWITPHSFRRTVATVVRDDLGPALAQQQLSHSKLAMTEAH</sequence>
<dbReference type="Gene3D" id="1.10.443.10">
    <property type="entry name" value="Intergrase catalytic core"/>
    <property type="match status" value="1"/>
</dbReference>
<evidence type="ECO:0008006" key="5">
    <source>
        <dbReference type="Google" id="ProtNLM"/>
    </source>
</evidence>
<reference evidence="3 4" key="1">
    <citation type="submission" date="2016-06" db="EMBL/GenBank/DDBJ databases">
        <authorList>
            <person name="Kjaerup R.B."/>
            <person name="Dalgaard T.S."/>
            <person name="Juul-Madsen H.R."/>
        </authorList>
    </citation>
    <scope>NUCLEOTIDE SEQUENCE [LARGE SCALE GENOMIC DNA]</scope>
    <source>
        <strain evidence="3 4">E2464</strain>
    </source>
</reference>
<dbReference type="GO" id="GO:0006310">
    <property type="term" value="P:DNA recombination"/>
    <property type="evidence" value="ECO:0007669"/>
    <property type="project" value="UniProtKB-KW"/>
</dbReference>
<evidence type="ECO:0000313" key="4">
    <source>
        <dbReference type="Proteomes" id="UP000093861"/>
    </source>
</evidence>
<evidence type="ECO:0000256" key="1">
    <source>
        <dbReference type="ARBA" id="ARBA00023172"/>
    </source>
</evidence>
<dbReference type="AlphaFoldDB" id="A0A1A2S4V6"/>
<dbReference type="InterPro" id="IPR013762">
    <property type="entry name" value="Integrase-like_cat_sf"/>
</dbReference>
<dbReference type="GO" id="GO:0003677">
    <property type="term" value="F:DNA binding"/>
    <property type="evidence" value="ECO:0007669"/>
    <property type="project" value="InterPro"/>
</dbReference>
<organism evidence="3 4">
    <name type="scientific">Mycobacterium colombiense</name>
    <dbReference type="NCBI Taxonomy" id="339268"/>
    <lineage>
        <taxon>Bacteria</taxon>
        <taxon>Bacillati</taxon>
        <taxon>Actinomycetota</taxon>
        <taxon>Actinomycetes</taxon>
        <taxon>Mycobacteriales</taxon>
        <taxon>Mycobacteriaceae</taxon>
        <taxon>Mycobacterium</taxon>
        <taxon>Mycobacterium avium complex (MAC)</taxon>
    </lineage>
</organism>
<protein>
    <recommendedName>
        <fullName evidence="5">Tyr recombinase domain-containing protein</fullName>
    </recommendedName>
</protein>
<dbReference type="Proteomes" id="UP000093861">
    <property type="component" value="Unassembled WGS sequence"/>
</dbReference>
<feature type="region of interest" description="Disordered" evidence="2">
    <location>
        <begin position="1"/>
        <end position="21"/>
    </location>
</feature>
<dbReference type="InterPro" id="IPR011010">
    <property type="entry name" value="DNA_brk_join_enz"/>
</dbReference>
<evidence type="ECO:0000256" key="2">
    <source>
        <dbReference type="SAM" id="MobiDB-lite"/>
    </source>
</evidence>
<accession>A0A1A2S4V6</accession>
<comment type="caution">
    <text evidence="3">The sequence shown here is derived from an EMBL/GenBank/DDBJ whole genome shotgun (WGS) entry which is preliminary data.</text>
</comment>
<dbReference type="GO" id="GO:0015074">
    <property type="term" value="P:DNA integration"/>
    <property type="evidence" value="ECO:0007669"/>
    <property type="project" value="InterPro"/>
</dbReference>
<dbReference type="EMBL" id="LZJS01000107">
    <property type="protein sequence ID" value="OBH58777.1"/>
    <property type="molecule type" value="Genomic_DNA"/>
</dbReference>
<keyword evidence="1" id="KW-0233">DNA recombination</keyword>